<organism evidence="8 9">
    <name type="scientific">Flavobacterium soyangense</name>
    <dbReference type="NCBI Taxonomy" id="2023265"/>
    <lineage>
        <taxon>Bacteria</taxon>
        <taxon>Pseudomonadati</taxon>
        <taxon>Bacteroidota</taxon>
        <taxon>Flavobacteriia</taxon>
        <taxon>Flavobacteriales</taxon>
        <taxon>Flavobacteriaceae</taxon>
        <taxon>Flavobacterium</taxon>
    </lineage>
</organism>
<keyword evidence="3 7" id="KW-0081">Bacteriolytic enzyme</keyword>
<keyword evidence="6 7" id="KW-0326">Glycosidase</keyword>
<keyword evidence="2 7" id="KW-0929">Antimicrobial</keyword>
<accession>A0A930UCH3</accession>
<comment type="catalytic activity">
    <reaction evidence="1 7">
        <text>Hydrolysis of (1-&gt;4)-beta-linkages between N-acetylmuramic acid and N-acetyl-D-glucosamine residues in a peptidoglycan and between N-acetyl-D-glucosamine residues in chitodextrins.</text>
        <dbReference type="EC" id="3.2.1.17"/>
    </reaction>
</comment>
<evidence type="ECO:0000256" key="1">
    <source>
        <dbReference type="ARBA" id="ARBA00000632"/>
    </source>
</evidence>
<dbReference type="InterPro" id="IPR034690">
    <property type="entry name" value="Endolysin_T4_type"/>
</dbReference>
<dbReference type="EMBL" id="JADHEC010000018">
    <property type="protein sequence ID" value="MBF2708776.1"/>
    <property type="molecule type" value="Genomic_DNA"/>
</dbReference>
<dbReference type="InterPro" id="IPR023346">
    <property type="entry name" value="Lysozyme-like_dom_sf"/>
</dbReference>
<dbReference type="SUPFAM" id="SSF53955">
    <property type="entry name" value="Lysozyme-like"/>
    <property type="match status" value="1"/>
</dbReference>
<evidence type="ECO:0000313" key="8">
    <source>
        <dbReference type="EMBL" id="MBF2708776.1"/>
    </source>
</evidence>
<dbReference type="GO" id="GO:0009253">
    <property type="term" value="P:peptidoglycan catabolic process"/>
    <property type="evidence" value="ECO:0007669"/>
    <property type="project" value="InterPro"/>
</dbReference>
<evidence type="ECO:0000256" key="5">
    <source>
        <dbReference type="ARBA" id="ARBA00023200"/>
    </source>
</evidence>
<keyword evidence="4 7" id="KW-0378">Hydrolase</keyword>
<evidence type="ECO:0000256" key="7">
    <source>
        <dbReference type="RuleBase" id="RU003788"/>
    </source>
</evidence>
<dbReference type="RefSeq" id="WP_194312028.1">
    <property type="nucleotide sequence ID" value="NZ_JADHEC010000018.1"/>
</dbReference>
<dbReference type="GO" id="GO:0003796">
    <property type="term" value="F:lysozyme activity"/>
    <property type="evidence" value="ECO:0007669"/>
    <property type="project" value="UniProtKB-EC"/>
</dbReference>
<dbReference type="Gene3D" id="1.10.530.40">
    <property type="match status" value="1"/>
</dbReference>
<protein>
    <recommendedName>
        <fullName evidence="7">Lysozyme</fullName>
        <ecNumber evidence="7">3.2.1.17</ecNumber>
    </recommendedName>
</protein>
<evidence type="ECO:0000256" key="2">
    <source>
        <dbReference type="ARBA" id="ARBA00022529"/>
    </source>
</evidence>
<dbReference type="CDD" id="cd00737">
    <property type="entry name" value="lyz_endolysin_autolysin"/>
    <property type="match status" value="1"/>
</dbReference>
<dbReference type="HAMAP" id="MF_04110">
    <property type="entry name" value="ENDOLYSIN_T4"/>
    <property type="match status" value="1"/>
</dbReference>
<dbReference type="GO" id="GO:0042742">
    <property type="term" value="P:defense response to bacterium"/>
    <property type="evidence" value="ECO:0007669"/>
    <property type="project" value="UniProtKB-KW"/>
</dbReference>
<dbReference type="EC" id="3.2.1.17" evidence="7"/>
<dbReference type="PANTHER" id="PTHR38107">
    <property type="match status" value="1"/>
</dbReference>
<dbReference type="GO" id="GO:0016998">
    <property type="term" value="P:cell wall macromolecule catabolic process"/>
    <property type="evidence" value="ECO:0007669"/>
    <property type="project" value="InterPro"/>
</dbReference>
<dbReference type="Pfam" id="PF00959">
    <property type="entry name" value="Phage_lysozyme"/>
    <property type="match status" value="1"/>
</dbReference>
<keyword evidence="5" id="KW-1035">Host cytoplasm</keyword>
<dbReference type="InterPro" id="IPR023347">
    <property type="entry name" value="Lysozyme_dom_sf"/>
</dbReference>
<evidence type="ECO:0000256" key="3">
    <source>
        <dbReference type="ARBA" id="ARBA00022638"/>
    </source>
</evidence>
<dbReference type="Proteomes" id="UP000646211">
    <property type="component" value="Unassembled WGS sequence"/>
</dbReference>
<evidence type="ECO:0000313" key="9">
    <source>
        <dbReference type="Proteomes" id="UP000646211"/>
    </source>
</evidence>
<reference evidence="8" key="1">
    <citation type="submission" date="2020-11" db="EMBL/GenBank/DDBJ databases">
        <title>Genome of Flavobacterium soyangense.</title>
        <authorList>
            <person name="Liu Q."/>
            <person name="Xin Y.-H."/>
        </authorList>
    </citation>
    <scope>NUCLEOTIDE SEQUENCE</scope>
    <source>
        <strain evidence="8">CGMCC 1.13493</strain>
    </source>
</reference>
<dbReference type="InterPro" id="IPR033907">
    <property type="entry name" value="Endolysin_autolysin"/>
</dbReference>
<gene>
    <name evidence="8" type="ORF">IR213_09260</name>
</gene>
<keyword evidence="9" id="KW-1185">Reference proteome</keyword>
<sequence>MKLNQAGYQLIQEFEGLKLKPYLCSAGVPTIGYGNTVYPNGRKVTMKDAPINKAFADQMFRSTADLFAKDVASLIKSKVNQNQFNTLVSLAYNVGTDIDADDIPEGLGDSTLLKKVNVNPNDKTIENEFLKWNKANGKINTGLTNRRKKESIIYSTPIK</sequence>
<comment type="similarity">
    <text evidence="7">Belongs to the glycosyl hydrolase 24 family.</text>
</comment>
<dbReference type="InterPro" id="IPR002196">
    <property type="entry name" value="Glyco_hydro_24"/>
</dbReference>
<dbReference type="AlphaFoldDB" id="A0A930UCH3"/>
<dbReference type="GO" id="GO:0031640">
    <property type="term" value="P:killing of cells of another organism"/>
    <property type="evidence" value="ECO:0007669"/>
    <property type="project" value="UniProtKB-KW"/>
</dbReference>
<evidence type="ECO:0000256" key="4">
    <source>
        <dbReference type="ARBA" id="ARBA00022801"/>
    </source>
</evidence>
<proteinExistence type="inferred from homology"/>
<name>A0A930UCH3_9FLAO</name>
<evidence type="ECO:0000256" key="6">
    <source>
        <dbReference type="ARBA" id="ARBA00023295"/>
    </source>
</evidence>
<dbReference type="InterPro" id="IPR051018">
    <property type="entry name" value="Bacteriophage_GH24"/>
</dbReference>
<dbReference type="PANTHER" id="PTHR38107:SF3">
    <property type="entry name" value="LYSOZYME RRRD-RELATED"/>
    <property type="match status" value="1"/>
</dbReference>
<comment type="caution">
    <text evidence="8">The sequence shown here is derived from an EMBL/GenBank/DDBJ whole genome shotgun (WGS) entry which is preliminary data.</text>
</comment>